<gene>
    <name evidence="1" type="ORF">vBAbaSD0_15</name>
</gene>
<accession>A0A481S225</accession>
<evidence type="ECO:0000313" key="2">
    <source>
        <dbReference type="Proteomes" id="UP000291908"/>
    </source>
</evidence>
<evidence type="ECO:0000313" key="1">
    <source>
        <dbReference type="EMBL" id="QBG78709.1"/>
    </source>
</evidence>
<proteinExistence type="predicted"/>
<sequence>MSIKKQQERIYKNESILSKCKTLDEALDAFSNRRLTKVDDNLYDVYGWRFGENEQGFYFYRTLASAK</sequence>
<dbReference type="Proteomes" id="UP000291908">
    <property type="component" value="Genome"/>
</dbReference>
<reference evidence="1 2" key="1">
    <citation type="submission" date="2019-01" db="EMBL/GenBank/DDBJ databases">
        <authorList>
            <person name="Yuan Y."/>
            <person name="Xu Y."/>
        </authorList>
    </citation>
    <scope>NUCLEOTIDE SEQUENCE [LARGE SCALE GENOMIC DNA]</scope>
</reference>
<dbReference type="EMBL" id="MK411820">
    <property type="protein sequence ID" value="QBG78709.1"/>
    <property type="molecule type" value="Genomic_DNA"/>
</dbReference>
<organism evidence="1 2">
    <name type="scientific">Acinetobacter phage vB_AbaS_D0</name>
    <dbReference type="NCBI Taxonomy" id="2510492"/>
    <lineage>
        <taxon>Viruses</taxon>
        <taxon>Duplodnaviria</taxon>
        <taxon>Heunggongvirae</taxon>
        <taxon>Uroviricota</taxon>
        <taxon>Caudoviricetes</taxon>
        <taxon>Lokivirus</taxon>
        <taxon>Lokivirus IMEAB3</taxon>
    </lineage>
</organism>
<name>A0A481S225_9CAUD</name>
<protein>
    <submittedName>
        <fullName evidence="1">Uncharacterized protein</fullName>
    </submittedName>
</protein>